<evidence type="ECO:0000256" key="8">
    <source>
        <dbReference type="SAM" id="SignalP"/>
    </source>
</evidence>
<accession>A0A3P9LZE4</accession>
<dbReference type="Pfam" id="PF10192">
    <property type="entry name" value="GPR180-TMEM145_TM"/>
    <property type="match status" value="1"/>
</dbReference>
<keyword evidence="8" id="KW-0732">Signal</keyword>
<evidence type="ECO:0000313" key="12">
    <source>
        <dbReference type="Proteomes" id="UP000265180"/>
    </source>
</evidence>
<dbReference type="AlphaFoldDB" id="A0A3P9LZE4"/>
<dbReference type="Ensembl" id="ENSORLT00020002959.1">
    <property type="protein sequence ID" value="ENSORLP00020026015.1"/>
    <property type="gene ID" value="ENSORLG00020008253.1"/>
</dbReference>
<proteinExistence type="predicted"/>
<organism evidence="11 12">
    <name type="scientific">Oryzias latipes</name>
    <name type="common">Japanese rice fish</name>
    <name type="synonym">Japanese killifish</name>
    <dbReference type="NCBI Taxonomy" id="8090"/>
    <lineage>
        <taxon>Eukaryota</taxon>
        <taxon>Metazoa</taxon>
        <taxon>Chordata</taxon>
        <taxon>Craniata</taxon>
        <taxon>Vertebrata</taxon>
        <taxon>Euteleostomi</taxon>
        <taxon>Actinopterygii</taxon>
        <taxon>Neopterygii</taxon>
        <taxon>Teleostei</taxon>
        <taxon>Neoteleostei</taxon>
        <taxon>Acanthomorphata</taxon>
        <taxon>Ovalentaria</taxon>
        <taxon>Atherinomorphae</taxon>
        <taxon>Beloniformes</taxon>
        <taxon>Adrianichthyidae</taxon>
        <taxon>Oryziinae</taxon>
        <taxon>Oryzias</taxon>
    </lineage>
</organism>
<dbReference type="Proteomes" id="UP000265180">
    <property type="component" value="Chromosome 2"/>
</dbReference>
<keyword evidence="5" id="KW-0325">Glycoprotein</keyword>
<feature type="chain" id="PRO_5018029913" evidence="8">
    <location>
        <begin position="21"/>
        <end position="616"/>
    </location>
</feature>
<evidence type="ECO:0000313" key="11">
    <source>
        <dbReference type="Ensembl" id="ENSORLP00020026015.1"/>
    </source>
</evidence>
<evidence type="ECO:0000256" key="6">
    <source>
        <dbReference type="SAM" id="MobiDB-lite"/>
    </source>
</evidence>
<dbReference type="PANTHER" id="PTHR23252:SF29">
    <property type="entry name" value="INTEGRAL MEMBRANE PROTEIN GPR180"/>
    <property type="match status" value="1"/>
</dbReference>
<evidence type="ECO:0000259" key="10">
    <source>
        <dbReference type="Pfam" id="PF21870"/>
    </source>
</evidence>
<feature type="transmembrane region" description="Helical" evidence="7">
    <location>
        <begin position="197"/>
        <end position="218"/>
    </location>
</feature>
<reference evidence="11" key="4">
    <citation type="submission" date="2025-09" db="UniProtKB">
        <authorList>
            <consortium name="Ensembl"/>
        </authorList>
    </citation>
    <scope>IDENTIFICATION</scope>
    <source>
        <strain evidence="11">HNI</strain>
    </source>
</reference>
<evidence type="ECO:0000256" key="5">
    <source>
        <dbReference type="ARBA" id="ARBA00023180"/>
    </source>
</evidence>
<dbReference type="InterPro" id="IPR047831">
    <property type="entry name" value="GPR180/TMEM145"/>
</dbReference>
<evidence type="ECO:0000256" key="2">
    <source>
        <dbReference type="ARBA" id="ARBA00022692"/>
    </source>
</evidence>
<sequence length="616" mass="66320">MSRLLAGFLAPLLFCLGTSGKTVAGTFRSEAAWRENGQFITAFVFRGDGGLLVCRLDDPALAAQRQARLLLFQDPGLDLHSLSCTDKLRKAQMTVSLSRAEHNQSIPRQAPPTSWTLLYADRHTCQEDPDGSGDPDLTFTVLLLNPDSAGNPLDHFSAEESGLHSFFSFLLLAYFLSCCIYTGPLQRALRKRGPMHTALKLLTAALALQGGSALWKYIHLCRFSTDGSGFPLMGHLADFWDMLSQGAVLFLLLSLCGGWTLTRVRKAQSRPLQWEWSPASAAFSVGGVIAQGVLMLWEQLSEAEPEHHGSHAQQSWPSVLLVVLRVGLAVLLASVLFRIISTERSALKRDFYLSFSRVTPPTRSPEGGANPACMCGEHSQLLTASPLADGPSLTENCPAAAFNIRVWEHWMMSSLPSKLRPSHTCLCVACVVMETTSGLLPVVPLPARPGLPVGGLQPPPEAEGQTPPSSCGSSPPPLIVRFQPLPSPVCAGGDCGRGPLSLHLHGDPVPALPVPLSVLGGVLAVLRVSAPHHVHSQQQGAPVTGVESPDHGHAPIHVRGRLQVRRICRPCGGVISPRMSLNTQTGNVSFQEPFKIKEVEKLGHVQTLIVKASFPL</sequence>
<feature type="domain" description="GPR180-like N-terminal" evidence="10">
    <location>
        <begin position="22"/>
        <end position="127"/>
    </location>
</feature>
<reference evidence="11 12" key="2">
    <citation type="submission" date="2017-04" db="EMBL/GenBank/DDBJ databases">
        <title>CpG methylation of centromeres and impact of large insertions on vertebrate speciation.</title>
        <authorList>
            <person name="Ichikawa K."/>
            <person name="Yoshimura J."/>
            <person name="Morishita S."/>
        </authorList>
    </citation>
    <scope>NUCLEOTIDE SEQUENCE</scope>
    <source>
        <strain evidence="11 12">HNI</strain>
    </source>
</reference>
<evidence type="ECO:0000256" key="4">
    <source>
        <dbReference type="ARBA" id="ARBA00023136"/>
    </source>
</evidence>
<reference key="1">
    <citation type="journal article" date="2007" name="Nature">
        <title>The medaka draft genome and insights into vertebrate genome evolution.</title>
        <authorList>
            <person name="Kasahara M."/>
            <person name="Naruse K."/>
            <person name="Sasaki S."/>
            <person name="Nakatani Y."/>
            <person name="Qu W."/>
            <person name="Ahsan B."/>
            <person name="Yamada T."/>
            <person name="Nagayasu Y."/>
            <person name="Doi K."/>
            <person name="Kasai Y."/>
            <person name="Jindo T."/>
            <person name="Kobayashi D."/>
            <person name="Shimada A."/>
            <person name="Toyoda A."/>
            <person name="Kuroki Y."/>
            <person name="Fujiyama A."/>
            <person name="Sasaki T."/>
            <person name="Shimizu A."/>
            <person name="Asakawa S."/>
            <person name="Shimizu N."/>
            <person name="Hashimoto S."/>
            <person name="Yang J."/>
            <person name="Lee Y."/>
            <person name="Matsushima K."/>
            <person name="Sugano S."/>
            <person name="Sakaizumi M."/>
            <person name="Narita T."/>
            <person name="Ohishi K."/>
            <person name="Haga S."/>
            <person name="Ohta F."/>
            <person name="Nomoto H."/>
            <person name="Nogata K."/>
            <person name="Morishita T."/>
            <person name="Endo T."/>
            <person name="Shin-I T."/>
            <person name="Takeda H."/>
            <person name="Morishita S."/>
            <person name="Kohara Y."/>
        </authorList>
    </citation>
    <scope>NUCLEOTIDE SEQUENCE [LARGE SCALE GENOMIC DNA]</scope>
    <source>
        <strain>Hd-rR</strain>
    </source>
</reference>
<evidence type="ECO:0000259" key="9">
    <source>
        <dbReference type="Pfam" id="PF10192"/>
    </source>
</evidence>
<dbReference type="GO" id="GO:0007186">
    <property type="term" value="P:G protein-coupled receptor signaling pathway"/>
    <property type="evidence" value="ECO:0007669"/>
    <property type="project" value="InterPro"/>
</dbReference>
<dbReference type="InterPro" id="IPR053880">
    <property type="entry name" value="GPR180-like_N"/>
</dbReference>
<evidence type="ECO:0000256" key="3">
    <source>
        <dbReference type="ARBA" id="ARBA00022989"/>
    </source>
</evidence>
<keyword evidence="3 7" id="KW-1133">Transmembrane helix</keyword>
<keyword evidence="4 7" id="KW-0472">Membrane</keyword>
<protein>
    <submittedName>
        <fullName evidence="11">Uncharacterized protein</fullName>
    </submittedName>
</protein>
<feature type="domain" description="GPR180/TMEM145 transmembrane" evidence="9">
    <location>
        <begin position="171"/>
        <end position="356"/>
    </location>
</feature>
<evidence type="ECO:0000256" key="7">
    <source>
        <dbReference type="SAM" id="Phobius"/>
    </source>
</evidence>
<feature type="transmembrane region" description="Helical" evidence="7">
    <location>
        <begin position="317"/>
        <end position="340"/>
    </location>
</feature>
<reference evidence="11" key="3">
    <citation type="submission" date="2025-08" db="UniProtKB">
        <authorList>
            <consortium name="Ensembl"/>
        </authorList>
    </citation>
    <scope>IDENTIFICATION</scope>
    <source>
        <strain evidence="11">HNI</strain>
    </source>
</reference>
<dbReference type="InterPro" id="IPR019336">
    <property type="entry name" value="GPR180/TMEM145_TM"/>
</dbReference>
<feature type="transmembrane region" description="Helical" evidence="7">
    <location>
        <begin position="242"/>
        <end position="262"/>
    </location>
</feature>
<comment type="subcellular location">
    <subcellularLocation>
        <location evidence="1">Membrane</location>
        <topology evidence="1">Multi-pass membrane protein</topology>
    </subcellularLocation>
</comment>
<dbReference type="Pfam" id="PF21870">
    <property type="entry name" value="GP180_GOLD"/>
    <property type="match status" value="1"/>
</dbReference>
<feature type="region of interest" description="Disordered" evidence="6">
    <location>
        <begin position="451"/>
        <end position="477"/>
    </location>
</feature>
<evidence type="ECO:0000256" key="1">
    <source>
        <dbReference type="ARBA" id="ARBA00004141"/>
    </source>
</evidence>
<dbReference type="PANTHER" id="PTHR23252">
    <property type="entry name" value="INTIMAL THICKNESS RECEPTOR-RELATED"/>
    <property type="match status" value="1"/>
</dbReference>
<feature type="transmembrane region" description="Helical" evidence="7">
    <location>
        <begin position="166"/>
        <end position="185"/>
    </location>
</feature>
<feature type="signal peptide" evidence="8">
    <location>
        <begin position="1"/>
        <end position="20"/>
    </location>
</feature>
<dbReference type="GO" id="GO:0019236">
    <property type="term" value="P:response to pheromone"/>
    <property type="evidence" value="ECO:0007669"/>
    <property type="project" value="InterPro"/>
</dbReference>
<name>A0A3P9LZE4_ORYLA</name>
<keyword evidence="2 7" id="KW-0812">Transmembrane</keyword>
<dbReference type="GO" id="GO:0016020">
    <property type="term" value="C:membrane"/>
    <property type="evidence" value="ECO:0007669"/>
    <property type="project" value="UniProtKB-SubCell"/>
</dbReference>